<evidence type="ECO:0000313" key="12">
    <source>
        <dbReference type="Proteomes" id="UP001249851"/>
    </source>
</evidence>
<evidence type="ECO:0000256" key="1">
    <source>
        <dbReference type="ARBA" id="ARBA00002053"/>
    </source>
</evidence>
<dbReference type="Pfam" id="PF02221">
    <property type="entry name" value="E1_DerP2_DerF2"/>
    <property type="match status" value="1"/>
</dbReference>
<accession>A0AAD9Q7Z5</accession>
<organism evidence="11 12">
    <name type="scientific">Acropora cervicornis</name>
    <name type="common">Staghorn coral</name>
    <dbReference type="NCBI Taxonomy" id="6130"/>
    <lineage>
        <taxon>Eukaryota</taxon>
        <taxon>Metazoa</taxon>
        <taxon>Cnidaria</taxon>
        <taxon>Anthozoa</taxon>
        <taxon>Hexacorallia</taxon>
        <taxon>Scleractinia</taxon>
        <taxon>Astrocoeniina</taxon>
        <taxon>Acroporidae</taxon>
        <taxon>Acropora</taxon>
    </lineage>
</organism>
<keyword evidence="7 9" id="KW-0732">Signal</keyword>
<dbReference type="InterPro" id="IPR039670">
    <property type="entry name" value="NPC2-like"/>
</dbReference>
<dbReference type="GO" id="GO:0015918">
    <property type="term" value="P:sterol transport"/>
    <property type="evidence" value="ECO:0007669"/>
    <property type="project" value="InterPro"/>
</dbReference>
<evidence type="ECO:0000256" key="7">
    <source>
        <dbReference type="ARBA" id="ARBA00022729"/>
    </source>
</evidence>
<keyword evidence="12" id="KW-1185">Reference proteome</keyword>
<keyword evidence="8" id="KW-0445">Lipid transport</keyword>
<evidence type="ECO:0000256" key="4">
    <source>
        <dbReference type="ARBA" id="ARBA00011245"/>
    </source>
</evidence>
<keyword evidence="5" id="KW-0813">Transport</keyword>
<evidence type="ECO:0000256" key="9">
    <source>
        <dbReference type="SAM" id="SignalP"/>
    </source>
</evidence>
<dbReference type="AlphaFoldDB" id="A0AAD9Q7Z5"/>
<dbReference type="PANTHER" id="PTHR11306:SF0">
    <property type="entry name" value="PHOSPHATIDYLGLYCEROL_PHOSPHATIDYLINOSITOL TRANSFER PROTEIN"/>
    <property type="match status" value="1"/>
</dbReference>
<comment type="subcellular location">
    <subcellularLocation>
        <location evidence="2">Secreted</location>
    </subcellularLocation>
</comment>
<evidence type="ECO:0000313" key="11">
    <source>
        <dbReference type="EMBL" id="KAK2556056.1"/>
    </source>
</evidence>
<dbReference type="FunFam" id="2.60.40.770:FF:000001">
    <property type="entry name" value="NPC intracellular cholesterol transporter 2"/>
    <property type="match status" value="1"/>
</dbReference>
<dbReference type="SUPFAM" id="SSF81296">
    <property type="entry name" value="E set domains"/>
    <property type="match status" value="1"/>
</dbReference>
<gene>
    <name evidence="11" type="ORF">P5673_022066</name>
</gene>
<comment type="similarity">
    <text evidence="3">Belongs to the NPC2 family.</text>
</comment>
<evidence type="ECO:0000259" key="10">
    <source>
        <dbReference type="SMART" id="SM00737"/>
    </source>
</evidence>
<evidence type="ECO:0000256" key="3">
    <source>
        <dbReference type="ARBA" id="ARBA00006370"/>
    </source>
</evidence>
<dbReference type="EMBL" id="JARQWQ010000058">
    <property type="protein sequence ID" value="KAK2556056.1"/>
    <property type="molecule type" value="Genomic_DNA"/>
</dbReference>
<comment type="caution">
    <text evidence="11">The sequence shown here is derived from an EMBL/GenBank/DDBJ whole genome shotgun (WGS) entry which is preliminary data.</text>
</comment>
<dbReference type="Gene3D" id="2.60.40.770">
    <property type="match status" value="1"/>
</dbReference>
<evidence type="ECO:0000256" key="2">
    <source>
        <dbReference type="ARBA" id="ARBA00004613"/>
    </source>
</evidence>
<sequence length="158" mass="17037">MAKLVSSIIVAYLLIISSEETLSREVPFTKCASPFGQLNSVDVTPCNGNPCIFKPVAVSFTPNEVVSNGKISLYAKTFFGWMKLPLKNPNICEGHRVKCPLQEGVPVEVSAAQQVPQVVPLGTRQLKAKLVDQNGGTVVCGIITVKITRNGNAYADFE</sequence>
<dbReference type="InterPro" id="IPR003172">
    <property type="entry name" value="ML_dom"/>
</dbReference>
<dbReference type="PANTHER" id="PTHR11306">
    <property type="entry name" value="NIEMANN PICK TYPE C2 PROTEIN NPC2-RELATED"/>
    <property type="match status" value="1"/>
</dbReference>
<dbReference type="SMART" id="SM00737">
    <property type="entry name" value="ML"/>
    <property type="match status" value="1"/>
</dbReference>
<reference evidence="11" key="2">
    <citation type="journal article" date="2023" name="Science">
        <title>Genomic signatures of disease resistance in endangered staghorn corals.</title>
        <authorList>
            <person name="Vollmer S.V."/>
            <person name="Selwyn J.D."/>
            <person name="Despard B.A."/>
            <person name="Roesel C.L."/>
        </authorList>
    </citation>
    <scope>NUCLEOTIDE SEQUENCE</scope>
    <source>
        <strain evidence="11">K2</strain>
    </source>
</reference>
<dbReference type="InterPro" id="IPR014756">
    <property type="entry name" value="Ig_E-set"/>
</dbReference>
<reference evidence="11" key="1">
    <citation type="journal article" date="2023" name="G3 (Bethesda)">
        <title>Whole genome assembly and annotation of the endangered Caribbean coral Acropora cervicornis.</title>
        <authorList>
            <person name="Selwyn J.D."/>
            <person name="Vollmer S.V."/>
        </authorList>
    </citation>
    <scope>NUCLEOTIDE SEQUENCE</scope>
    <source>
        <strain evidence="11">K2</strain>
    </source>
</reference>
<evidence type="ECO:0000256" key="8">
    <source>
        <dbReference type="ARBA" id="ARBA00023055"/>
    </source>
</evidence>
<comment type="subunit">
    <text evidence="4">Monomer.</text>
</comment>
<name>A0AAD9Q7Z5_ACRCE</name>
<evidence type="ECO:0000256" key="6">
    <source>
        <dbReference type="ARBA" id="ARBA00022525"/>
    </source>
</evidence>
<feature type="signal peptide" evidence="9">
    <location>
        <begin position="1"/>
        <end position="23"/>
    </location>
</feature>
<dbReference type="GO" id="GO:0005576">
    <property type="term" value="C:extracellular region"/>
    <property type="evidence" value="ECO:0007669"/>
    <property type="project" value="UniProtKB-SubCell"/>
</dbReference>
<evidence type="ECO:0000256" key="5">
    <source>
        <dbReference type="ARBA" id="ARBA00022448"/>
    </source>
</evidence>
<keyword evidence="6" id="KW-0964">Secreted</keyword>
<protein>
    <submittedName>
        <fullName evidence="11">Mite group 2 allergen-like Ixo r 2</fullName>
    </submittedName>
</protein>
<comment type="function">
    <text evidence="1">Catalyzes the intermembrane transfer of phosphatidylglycerol and phosphatidylinositol.</text>
</comment>
<feature type="chain" id="PRO_5041994205" evidence="9">
    <location>
        <begin position="24"/>
        <end position="158"/>
    </location>
</feature>
<dbReference type="Proteomes" id="UP001249851">
    <property type="component" value="Unassembled WGS sequence"/>
</dbReference>
<feature type="domain" description="MD-2-related lipid-recognition" evidence="10">
    <location>
        <begin position="28"/>
        <end position="145"/>
    </location>
</feature>
<dbReference type="GO" id="GO:0032934">
    <property type="term" value="F:sterol binding"/>
    <property type="evidence" value="ECO:0007669"/>
    <property type="project" value="InterPro"/>
</dbReference>
<proteinExistence type="inferred from homology"/>